<evidence type="ECO:0000256" key="1">
    <source>
        <dbReference type="SAM" id="Coils"/>
    </source>
</evidence>
<keyword evidence="1" id="KW-0175">Coiled coil</keyword>
<reference evidence="3" key="1">
    <citation type="submission" date="2016-11" db="UniProtKB">
        <authorList>
            <consortium name="WormBaseParasite"/>
        </authorList>
    </citation>
    <scope>IDENTIFICATION</scope>
</reference>
<dbReference type="AlphaFoldDB" id="A0A1I7UI68"/>
<dbReference type="STRING" id="1561998.A0A1I7UI68"/>
<organism evidence="2 3">
    <name type="scientific">Caenorhabditis tropicalis</name>
    <dbReference type="NCBI Taxonomy" id="1561998"/>
    <lineage>
        <taxon>Eukaryota</taxon>
        <taxon>Metazoa</taxon>
        <taxon>Ecdysozoa</taxon>
        <taxon>Nematoda</taxon>
        <taxon>Chromadorea</taxon>
        <taxon>Rhabditida</taxon>
        <taxon>Rhabditina</taxon>
        <taxon>Rhabditomorpha</taxon>
        <taxon>Rhabditoidea</taxon>
        <taxon>Rhabditidae</taxon>
        <taxon>Peloderinae</taxon>
        <taxon>Caenorhabditis</taxon>
    </lineage>
</organism>
<evidence type="ECO:0000313" key="3">
    <source>
        <dbReference type="WBParaSite" id="Csp11.Scaffold629.g9579.t3"/>
    </source>
</evidence>
<dbReference type="Proteomes" id="UP000095282">
    <property type="component" value="Unplaced"/>
</dbReference>
<sequence length="722" mass="82853">MMLITSVNLMKNVNMEISEIHYQVNKVGQQIKTEFLEWELSNGNVSLMEKVLSGRSLDLFDEYVQMDISNGIEELNELLDEWKKANALNVKEEDRKKILNALDGLKDVKAPDVSRLTAELGEDLKNIENTRNEQIPDNAVSLIFQKFFAGPIDGLKKVIEFLKVQNVDNLTTNDIDELKKGMSAYADMFTSSLAFTTMDSMLPTPIVDPLKRIEDEIDVVKNSESMNLSVFIDEMELIVEFRDSNLVGKVKEIVKKLEDTVEKIKGIEIRTEVLEEYEKIDSVSEFSNKLIQFSHSVRRVARQFYAMKRRWSPTINYLDQLELPSGNLSELFAHECPPFYESLDIGSLSTVLQPIQDTMPTVLKMKESTDIMRTRNFSGLAARLRNEDILKNDLLNITLETLETSFEAIKTFHALIQEVQKEWAKIDLGEAARLTGVILMKLNNSKEIIDCYSQMKTDDVKPLVELPPKIWNFDPKPTRHLVETVLGIKKIHGMMVELNEWKFEKKIENFGLDEQDVNAIQDGIEVVEQLGDINGLLKEMDELSGVLNGSEVEEAWNTVRSALNQLNSELSDHLPTIDTNLTHLRSAISAIQLPSDLPIQLIIDWVNGNLKGVVRSEFENTLQRLIRMDFDNYEKKLDEMNRAIEKWSGNKDKEEEENKEEEDCLVKHLLFHRRNSRWIPNNYCFSETLNPSFQISRIPGYTQISGFSIGKGSTRTRQLELF</sequence>
<name>A0A1I7UI68_9PELO</name>
<protein>
    <submittedName>
        <fullName evidence="3">WSN domain-containing protein</fullName>
    </submittedName>
</protein>
<proteinExistence type="predicted"/>
<feature type="coiled-coil region" evidence="1">
    <location>
        <begin position="630"/>
        <end position="664"/>
    </location>
</feature>
<dbReference type="WBParaSite" id="Csp11.Scaffold629.g9579.t3">
    <property type="protein sequence ID" value="Csp11.Scaffold629.g9579.t3"/>
    <property type="gene ID" value="Csp11.Scaffold629.g9579"/>
</dbReference>
<accession>A0A1I7UI68</accession>
<keyword evidence="2" id="KW-1185">Reference proteome</keyword>
<evidence type="ECO:0000313" key="2">
    <source>
        <dbReference type="Proteomes" id="UP000095282"/>
    </source>
</evidence>
<dbReference type="eggNOG" id="ENOG502TIBC">
    <property type="taxonomic scope" value="Eukaryota"/>
</dbReference>